<keyword evidence="5 12" id="KW-0067">ATP-binding</keyword>
<dbReference type="AlphaFoldDB" id="A0A318E6Q1"/>
<comment type="catalytic activity">
    <reaction evidence="8">
        <text>Couples ATP hydrolysis with the unwinding of duplex DNA by translocating in the 3'-5' direction.</text>
        <dbReference type="EC" id="5.6.2.4"/>
    </reaction>
</comment>
<dbReference type="InterPro" id="IPR014017">
    <property type="entry name" value="DNA_helicase_UvrD-like_C"/>
</dbReference>
<dbReference type="PROSITE" id="PS51198">
    <property type="entry name" value="UVRD_HELICASE_ATP_BIND"/>
    <property type="match status" value="1"/>
</dbReference>
<dbReference type="EMBL" id="QICN01000012">
    <property type="protein sequence ID" value="PXV64627.1"/>
    <property type="molecule type" value="Genomic_DNA"/>
</dbReference>
<dbReference type="EC" id="5.6.2.4" evidence="9"/>
<dbReference type="GO" id="GO:0003677">
    <property type="term" value="F:DNA binding"/>
    <property type="evidence" value="ECO:0007669"/>
    <property type="project" value="UniProtKB-KW"/>
</dbReference>
<accession>A0A318E6Q1</accession>
<keyword evidence="2 12" id="KW-0547">Nucleotide-binding</keyword>
<keyword evidence="6" id="KW-0238">DNA-binding</keyword>
<keyword evidence="7" id="KW-0413">Isomerase</keyword>
<evidence type="ECO:0000256" key="11">
    <source>
        <dbReference type="ARBA" id="ARBA00048988"/>
    </source>
</evidence>
<evidence type="ECO:0000256" key="7">
    <source>
        <dbReference type="ARBA" id="ARBA00023235"/>
    </source>
</evidence>
<dbReference type="GO" id="GO:0009314">
    <property type="term" value="P:response to radiation"/>
    <property type="evidence" value="ECO:0007669"/>
    <property type="project" value="UniProtKB-ARBA"/>
</dbReference>
<evidence type="ECO:0000256" key="8">
    <source>
        <dbReference type="ARBA" id="ARBA00034617"/>
    </source>
</evidence>
<dbReference type="Gene3D" id="1.10.486.10">
    <property type="entry name" value="PCRA, domain 4"/>
    <property type="match status" value="1"/>
</dbReference>
<comment type="caution">
    <text evidence="15">The sequence shown here is derived from an EMBL/GenBank/DDBJ whole genome shotgun (WGS) entry which is preliminary data.</text>
</comment>
<dbReference type="Gene3D" id="1.10.10.160">
    <property type="match status" value="1"/>
</dbReference>
<name>A0A318E6Q1_9GAMM</name>
<dbReference type="Gene3D" id="3.40.50.300">
    <property type="entry name" value="P-loop containing nucleotide triphosphate hydrolases"/>
    <property type="match status" value="2"/>
</dbReference>
<dbReference type="NCBIfam" id="NF008743">
    <property type="entry name" value="PRK11773.1"/>
    <property type="match status" value="1"/>
</dbReference>
<evidence type="ECO:0000256" key="3">
    <source>
        <dbReference type="ARBA" id="ARBA00022801"/>
    </source>
</evidence>
<evidence type="ECO:0000256" key="10">
    <source>
        <dbReference type="ARBA" id="ARBA00034923"/>
    </source>
</evidence>
<dbReference type="OrthoDB" id="9806690at2"/>
<evidence type="ECO:0000313" key="16">
    <source>
        <dbReference type="Proteomes" id="UP000248330"/>
    </source>
</evidence>
<dbReference type="CDD" id="cd17932">
    <property type="entry name" value="DEXQc_UvrD"/>
    <property type="match status" value="1"/>
</dbReference>
<evidence type="ECO:0000256" key="12">
    <source>
        <dbReference type="PROSITE-ProRule" id="PRU00560"/>
    </source>
</evidence>
<gene>
    <name evidence="15" type="ORF">C8D93_11277</name>
</gene>
<organism evidence="15 16">
    <name type="scientific">Sinimarinibacterium flocculans</name>
    <dbReference type="NCBI Taxonomy" id="985250"/>
    <lineage>
        <taxon>Bacteria</taxon>
        <taxon>Pseudomonadati</taxon>
        <taxon>Pseudomonadota</taxon>
        <taxon>Gammaproteobacteria</taxon>
        <taxon>Nevskiales</taxon>
        <taxon>Nevskiaceae</taxon>
        <taxon>Sinimarinibacterium</taxon>
    </lineage>
</organism>
<feature type="domain" description="UvrD-like helicase ATP-binding" evidence="13">
    <location>
        <begin position="13"/>
        <end position="291"/>
    </location>
</feature>
<dbReference type="FunFam" id="1.10.10.160:FF:000001">
    <property type="entry name" value="ATP-dependent DNA helicase"/>
    <property type="match status" value="1"/>
</dbReference>
<keyword evidence="4 12" id="KW-0347">Helicase</keyword>
<dbReference type="CDD" id="cd18807">
    <property type="entry name" value="SF1_C_UvrD"/>
    <property type="match status" value="1"/>
</dbReference>
<dbReference type="GO" id="GO:0033202">
    <property type="term" value="C:DNA helicase complex"/>
    <property type="evidence" value="ECO:0007669"/>
    <property type="project" value="TreeGrafter"/>
</dbReference>
<dbReference type="Pfam" id="PF21196">
    <property type="entry name" value="PcrA_UvrD_tudor"/>
    <property type="match status" value="1"/>
</dbReference>
<dbReference type="SUPFAM" id="SSF52540">
    <property type="entry name" value="P-loop containing nucleoside triphosphate hydrolases"/>
    <property type="match status" value="1"/>
</dbReference>
<reference evidence="15 16" key="1">
    <citation type="submission" date="2018-04" db="EMBL/GenBank/DDBJ databases">
        <title>Genomic Encyclopedia of Type Strains, Phase IV (KMG-IV): sequencing the most valuable type-strain genomes for metagenomic binning, comparative biology and taxonomic classification.</title>
        <authorList>
            <person name="Goeker M."/>
        </authorList>
    </citation>
    <scope>NUCLEOTIDE SEQUENCE [LARGE SCALE GENOMIC DNA]</scope>
    <source>
        <strain evidence="15 16">DSM 104150</strain>
    </source>
</reference>
<evidence type="ECO:0000256" key="9">
    <source>
        <dbReference type="ARBA" id="ARBA00034808"/>
    </source>
</evidence>
<comment type="similarity">
    <text evidence="1">Belongs to the helicase family. UvrD subfamily.</text>
</comment>
<dbReference type="RefSeq" id="WP_110266628.1">
    <property type="nucleotide sequence ID" value="NZ_CAKZQT010000005.1"/>
</dbReference>
<dbReference type="PANTHER" id="PTHR11070:SF2">
    <property type="entry name" value="ATP-DEPENDENT DNA HELICASE SRS2"/>
    <property type="match status" value="1"/>
</dbReference>
<protein>
    <recommendedName>
        <fullName evidence="9">DNA 3'-5' helicase</fullName>
        <ecNumber evidence="9">5.6.2.4</ecNumber>
    </recommendedName>
    <alternativeName>
        <fullName evidence="10">DNA 3'-5' helicase II</fullName>
    </alternativeName>
</protein>
<dbReference type="Proteomes" id="UP000248330">
    <property type="component" value="Unassembled WGS sequence"/>
</dbReference>
<dbReference type="PROSITE" id="PS51217">
    <property type="entry name" value="UVRD_HELICASE_CTER"/>
    <property type="match status" value="1"/>
</dbReference>
<dbReference type="Pfam" id="PF00580">
    <property type="entry name" value="UvrD-helicase"/>
    <property type="match status" value="1"/>
</dbReference>
<dbReference type="InterPro" id="IPR027417">
    <property type="entry name" value="P-loop_NTPase"/>
</dbReference>
<dbReference type="GO" id="GO:0016887">
    <property type="term" value="F:ATP hydrolysis activity"/>
    <property type="evidence" value="ECO:0007669"/>
    <property type="project" value="RHEA"/>
</dbReference>
<dbReference type="GO" id="GO:0043138">
    <property type="term" value="F:3'-5' DNA helicase activity"/>
    <property type="evidence" value="ECO:0007669"/>
    <property type="project" value="UniProtKB-EC"/>
</dbReference>
<evidence type="ECO:0000256" key="4">
    <source>
        <dbReference type="ARBA" id="ARBA00022806"/>
    </source>
</evidence>
<evidence type="ECO:0000256" key="6">
    <source>
        <dbReference type="ARBA" id="ARBA00023125"/>
    </source>
</evidence>
<sequence length="759" mass="85529">MRLSSFDTSPLVASLNPAQRDAVMAPPEHRLVLAGAGSGKTRVLTHRVAWLIAAEGVSPLSILAVTFTNKAAAEMRSRIEQLVDVPIRAMWVGTFHGIAHRMLRMHYREADLPQNFQILDADDQVRLVKRVLKGLDLPDDQWPPKTVAGWINAQKEEARRPQHFADEGDYTQRQFVRIYTAYETACQRQGVVDFAELLLRAYELTRDVEEIQVHYRRRFRHILVDEFQDTNTLQYRWLRTLAGPTGVLFAVGDDDQSVYSWRGARVENMMRLPTDFPGCEIVRLEQNYRSTGAILNAANGLIARNTSRLGKELWTDTGAGEPVQLYAAYNEYDEAEFVINRIREHVDGGHRYDDTAVLYRMGAQSRVLEETLIRARMPYRIYGGLRFFERQEIKDALAYLRLLHNRDDDSGFERVVNVPTRGIGSTTVEKLRDYARSHNLSLWAAARVGGDAALGRSAARVREFVALIESMATETKELSLSKTTERVIERSGLRGHYEKGALSESRATRGGGEQAEARLENLDELISATRSFELSIEPPAEGQPELDPLTNFLTHAALEAGEQQAGPGEDCVQLMTLHAAKGLEFPVVFMVGMENGLFPHARATDEGNLEEERRLCYVGITRARRRLYMSHAELRRLHGVEQISAPSQFLREIPAEAIVELRPRAHVSRPAFAPGVREPYRRKWGAASAPISRTRLPQSMRQTSGPQGLNLGQRVRHARFGEGTILQFDGDGERTRVEVRFESAGSKWLMLSVANLVPA</sequence>
<keyword evidence="16" id="KW-1185">Reference proteome</keyword>
<dbReference type="GO" id="GO:0005524">
    <property type="term" value="F:ATP binding"/>
    <property type="evidence" value="ECO:0007669"/>
    <property type="project" value="UniProtKB-UniRule"/>
</dbReference>
<comment type="catalytic activity">
    <reaction evidence="11">
        <text>ATP + H2O = ADP + phosphate + H(+)</text>
        <dbReference type="Rhea" id="RHEA:13065"/>
        <dbReference type="ChEBI" id="CHEBI:15377"/>
        <dbReference type="ChEBI" id="CHEBI:15378"/>
        <dbReference type="ChEBI" id="CHEBI:30616"/>
        <dbReference type="ChEBI" id="CHEBI:43474"/>
        <dbReference type="ChEBI" id="CHEBI:456216"/>
        <dbReference type="EC" id="5.6.2.4"/>
    </reaction>
</comment>
<proteinExistence type="inferred from homology"/>
<dbReference type="GO" id="GO:0005829">
    <property type="term" value="C:cytosol"/>
    <property type="evidence" value="ECO:0007669"/>
    <property type="project" value="TreeGrafter"/>
</dbReference>
<evidence type="ECO:0000256" key="5">
    <source>
        <dbReference type="ARBA" id="ARBA00022840"/>
    </source>
</evidence>
<keyword evidence="3 12" id="KW-0378">Hydrolase</keyword>
<dbReference type="InterPro" id="IPR013986">
    <property type="entry name" value="DExx_box_DNA_helicase_dom_sf"/>
</dbReference>
<dbReference type="PANTHER" id="PTHR11070">
    <property type="entry name" value="UVRD / RECB / PCRA DNA HELICASE FAMILY MEMBER"/>
    <property type="match status" value="1"/>
</dbReference>
<dbReference type="InterPro" id="IPR014016">
    <property type="entry name" value="UvrD-like_ATP-bd"/>
</dbReference>
<evidence type="ECO:0000313" key="15">
    <source>
        <dbReference type="EMBL" id="PXV64627.1"/>
    </source>
</evidence>
<evidence type="ECO:0000256" key="1">
    <source>
        <dbReference type="ARBA" id="ARBA00009922"/>
    </source>
</evidence>
<evidence type="ECO:0000259" key="14">
    <source>
        <dbReference type="PROSITE" id="PS51217"/>
    </source>
</evidence>
<evidence type="ECO:0000259" key="13">
    <source>
        <dbReference type="PROSITE" id="PS51198"/>
    </source>
</evidence>
<feature type="binding site" evidence="12">
    <location>
        <begin position="34"/>
        <end position="41"/>
    </location>
    <ligand>
        <name>ATP</name>
        <dbReference type="ChEBI" id="CHEBI:30616"/>
    </ligand>
</feature>
<dbReference type="InterPro" id="IPR000212">
    <property type="entry name" value="DNA_helicase_UvrD/REP"/>
</dbReference>
<dbReference type="Pfam" id="PF13361">
    <property type="entry name" value="UvrD_C"/>
    <property type="match status" value="1"/>
</dbReference>
<dbReference type="FunFam" id="1.10.486.10:FF:000003">
    <property type="entry name" value="ATP-dependent DNA helicase"/>
    <property type="match status" value="1"/>
</dbReference>
<feature type="domain" description="UvrD-like helicase C-terminal" evidence="14">
    <location>
        <begin position="292"/>
        <end position="582"/>
    </location>
</feature>
<dbReference type="GO" id="GO:0000725">
    <property type="term" value="P:recombinational repair"/>
    <property type="evidence" value="ECO:0007669"/>
    <property type="project" value="TreeGrafter"/>
</dbReference>
<evidence type="ECO:0000256" key="2">
    <source>
        <dbReference type="ARBA" id="ARBA00022741"/>
    </source>
</evidence>